<evidence type="ECO:0000256" key="1">
    <source>
        <dbReference type="PROSITE-ProRule" id="PRU00104"/>
    </source>
</evidence>
<dbReference type="EMBL" id="FR904454">
    <property type="protein sequence ID" value="CDQ63921.1"/>
    <property type="molecule type" value="Genomic_DNA"/>
</dbReference>
<dbReference type="InterPro" id="IPR000569">
    <property type="entry name" value="HECT_dom"/>
</dbReference>
<protein>
    <recommendedName>
        <fullName evidence="2">HECT domain-containing protein</fullName>
    </recommendedName>
</protein>
<dbReference type="PROSITE" id="PS50237">
    <property type="entry name" value="HECT"/>
    <property type="match status" value="1"/>
</dbReference>
<organism evidence="3 4">
    <name type="scientific">Oncorhynchus mykiss</name>
    <name type="common">Rainbow trout</name>
    <name type="synonym">Salmo gairdneri</name>
    <dbReference type="NCBI Taxonomy" id="8022"/>
    <lineage>
        <taxon>Eukaryota</taxon>
        <taxon>Metazoa</taxon>
        <taxon>Chordata</taxon>
        <taxon>Craniata</taxon>
        <taxon>Vertebrata</taxon>
        <taxon>Euteleostomi</taxon>
        <taxon>Actinopterygii</taxon>
        <taxon>Neopterygii</taxon>
        <taxon>Teleostei</taxon>
        <taxon>Protacanthopterygii</taxon>
        <taxon>Salmoniformes</taxon>
        <taxon>Salmonidae</taxon>
        <taxon>Salmoninae</taxon>
        <taxon>Oncorhynchus</taxon>
    </lineage>
</organism>
<evidence type="ECO:0000313" key="4">
    <source>
        <dbReference type="Proteomes" id="UP000193380"/>
    </source>
</evidence>
<sequence>MAFMQLSCNLEERDSLVESATKFYLESRLRDALEQFKGGLECLGLLPYMNRDSSLFREVFIYAEKLLLAKDIASLFKAARSPPGTNQRAIESRVIWTGSWRWKVRCKTMIIEVTRPTVPRLGLPVEPLLQFLHKQENEAARIFPEANTCSIVFRLPIHPIYAAFREKMESGILQSPTFGVIAKDYSHPIHRLFSLLPYGKTTEHLIKWLPRLFAFAPPPPHTHTIVRCCYSVIIYA</sequence>
<reference evidence="3" key="2">
    <citation type="submission" date="2014-03" db="EMBL/GenBank/DDBJ databases">
        <authorList>
            <person name="Genoscope - CEA"/>
        </authorList>
    </citation>
    <scope>NUCLEOTIDE SEQUENCE</scope>
</reference>
<keyword evidence="1" id="KW-0833">Ubl conjugation pathway</keyword>
<dbReference type="GO" id="GO:0004842">
    <property type="term" value="F:ubiquitin-protein transferase activity"/>
    <property type="evidence" value="ECO:0007669"/>
    <property type="project" value="InterPro"/>
</dbReference>
<dbReference type="Proteomes" id="UP000193380">
    <property type="component" value="Unassembled WGS sequence"/>
</dbReference>
<dbReference type="AlphaFoldDB" id="A0A060WA82"/>
<name>A0A060WA82_ONCMY</name>
<proteinExistence type="predicted"/>
<feature type="domain" description="HECT" evidence="2">
    <location>
        <begin position="116"/>
        <end position="181"/>
    </location>
</feature>
<evidence type="ECO:0000313" key="3">
    <source>
        <dbReference type="EMBL" id="CDQ63921.1"/>
    </source>
</evidence>
<reference evidence="3" key="1">
    <citation type="journal article" date="2014" name="Nat. Commun.">
        <title>The rainbow trout genome provides novel insights into evolution after whole-genome duplication in vertebrates.</title>
        <authorList>
            <person name="Berthelot C."/>
            <person name="Brunet F."/>
            <person name="Chalopin D."/>
            <person name="Juanchich A."/>
            <person name="Bernard M."/>
            <person name="Noel B."/>
            <person name="Bento P."/>
            <person name="Da Silva C."/>
            <person name="Labadie K."/>
            <person name="Alberti A."/>
            <person name="Aury J.M."/>
            <person name="Louis A."/>
            <person name="Dehais P."/>
            <person name="Bardou P."/>
            <person name="Montfort J."/>
            <person name="Klopp C."/>
            <person name="Cabau C."/>
            <person name="Gaspin C."/>
            <person name="Thorgaard G.H."/>
            <person name="Boussaha M."/>
            <person name="Quillet E."/>
            <person name="Guyomard R."/>
            <person name="Galiana D."/>
            <person name="Bobe J."/>
            <person name="Volff J.N."/>
            <person name="Genet C."/>
            <person name="Wincker P."/>
            <person name="Jaillon O."/>
            <person name="Roest Crollius H."/>
            <person name="Guiguen Y."/>
        </authorList>
    </citation>
    <scope>NUCLEOTIDE SEQUENCE [LARGE SCALE GENOMIC DNA]</scope>
</reference>
<feature type="active site" description="Glycyl thioester intermediate" evidence="1">
    <location>
        <position position="149"/>
    </location>
</feature>
<gene>
    <name evidence="3" type="ORF">GSONMT00070073001</name>
</gene>
<dbReference type="PaxDb" id="8022-A0A060WA82"/>
<accession>A0A060WA82</accession>
<evidence type="ECO:0000259" key="2">
    <source>
        <dbReference type="PROSITE" id="PS50237"/>
    </source>
</evidence>